<evidence type="ECO:0000313" key="1">
    <source>
        <dbReference type="EMBL" id="SDU78979.1"/>
    </source>
</evidence>
<dbReference type="STRING" id="419479.SAMN04488563_5904"/>
<evidence type="ECO:0000313" key="2">
    <source>
        <dbReference type="Proteomes" id="UP000182977"/>
    </source>
</evidence>
<reference evidence="2" key="1">
    <citation type="submission" date="2016-10" db="EMBL/GenBank/DDBJ databases">
        <authorList>
            <person name="Varghese N."/>
            <person name="Submissions S."/>
        </authorList>
    </citation>
    <scope>NUCLEOTIDE SEQUENCE [LARGE SCALE GENOMIC DNA]</scope>
    <source>
        <strain evidence="2">DSM 45079</strain>
    </source>
</reference>
<dbReference type="PANTHER" id="PTHR43649:SF12">
    <property type="entry name" value="DIACETYLCHITOBIOSE BINDING PROTEIN DASA"/>
    <property type="match status" value="1"/>
</dbReference>
<accession>A0A1H2LDJ0</accession>
<gene>
    <name evidence="1" type="ORF">SAMN04488563_5904</name>
</gene>
<protein>
    <submittedName>
        <fullName evidence="1">Carbohydrate ABC transporter substrate-binding protein, CUT1 family</fullName>
    </submittedName>
</protein>
<dbReference type="PANTHER" id="PTHR43649">
    <property type="entry name" value="ARABINOSE-BINDING PROTEIN-RELATED"/>
    <property type="match status" value="1"/>
</dbReference>
<dbReference type="InterPro" id="IPR006311">
    <property type="entry name" value="TAT_signal"/>
</dbReference>
<name>A0A1H2LDJ0_9ACTN</name>
<dbReference type="InterPro" id="IPR050490">
    <property type="entry name" value="Bact_solute-bd_prot1"/>
</dbReference>
<dbReference type="PROSITE" id="PS51257">
    <property type="entry name" value="PROKAR_LIPOPROTEIN"/>
    <property type="match status" value="1"/>
</dbReference>
<dbReference type="Gene3D" id="3.40.190.10">
    <property type="entry name" value="Periplasmic binding protein-like II"/>
    <property type="match status" value="2"/>
</dbReference>
<dbReference type="EMBL" id="LT629791">
    <property type="protein sequence ID" value="SDU78979.1"/>
    <property type="molecule type" value="Genomic_DNA"/>
</dbReference>
<keyword evidence="2" id="KW-1185">Reference proteome</keyword>
<dbReference type="Pfam" id="PF13416">
    <property type="entry name" value="SBP_bac_8"/>
    <property type="match status" value="1"/>
</dbReference>
<organism evidence="1 2">
    <name type="scientific">Jiangella alkaliphila</name>
    <dbReference type="NCBI Taxonomy" id="419479"/>
    <lineage>
        <taxon>Bacteria</taxon>
        <taxon>Bacillati</taxon>
        <taxon>Actinomycetota</taxon>
        <taxon>Actinomycetes</taxon>
        <taxon>Jiangellales</taxon>
        <taxon>Jiangellaceae</taxon>
        <taxon>Jiangella</taxon>
    </lineage>
</organism>
<dbReference type="Proteomes" id="UP000182977">
    <property type="component" value="Chromosome I"/>
</dbReference>
<proteinExistence type="predicted"/>
<dbReference type="AlphaFoldDB" id="A0A1H2LDJ0"/>
<dbReference type="PROSITE" id="PS51318">
    <property type="entry name" value="TAT"/>
    <property type="match status" value="1"/>
</dbReference>
<sequence>MSAHLSRRRFLQVTGGSALGAMFVSSCGSGSGTAGDDQIEFWGAFPTEDVERYFQQSFVDAYNETTSGATVEMSVKQIETIDRLTQTAVASGSGPDIIATFGPAQAVAYVGNGNLLSMDEYADSFGWSQSLQPWALDAGRVEGALYSVPANHETMAVFYNPATFSANGWTPPTTRAEFEAICQDAADKGIMPVGAGNAEWKPATEWHVTWMLNTFAGPQAVYEVFTGERPWTDAVVVDAVTLLKGWFDDGWFGGSTDRYFTNNFTDLYAMLAAGEVAMIVSGSWTFSEIGPYFGEAAGNDAEWDWAPLPSTNTGVPAGVLPLSVGGAYSINKDCADPDAAADYLNFLVTNPQRQLEALAATGLPPAPVVAAESDFPADIDERMKRLYLLLSESGYVGYTTWTFLPAKTDTYVYEEMDKVLVGQVSPEDFCAGLDAVFQEELATGQTPPVPAPTGT</sequence>
<dbReference type="SUPFAM" id="SSF53850">
    <property type="entry name" value="Periplasmic binding protein-like II"/>
    <property type="match status" value="1"/>
</dbReference>
<dbReference type="InterPro" id="IPR006059">
    <property type="entry name" value="SBP"/>
</dbReference>